<accession>A0A327W2S4</accession>
<dbReference type="EMBL" id="QLMA01000003">
    <property type="protein sequence ID" value="RAJ83549.1"/>
    <property type="molecule type" value="Genomic_DNA"/>
</dbReference>
<keyword evidence="3" id="KW-1185">Reference proteome</keyword>
<comment type="caution">
    <text evidence="2">The sequence shown here is derived from an EMBL/GenBank/DDBJ whole genome shotgun (WGS) entry which is preliminary data.</text>
</comment>
<organism evidence="2 3">
    <name type="scientific">Chitinophaga dinghuensis</name>
    <dbReference type="NCBI Taxonomy" id="1539050"/>
    <lineage>
        <taxon>Bacteria</taxon>
        <taxon>Pseudomonadati</taxon>
        <taxon>Bacteroidota</taxon>
        <taxon>Chitinophagia</taxon>
        <taxon>Chitinophagales</taxon>
        <taxon>Chitinophagaceae</taxon>
        <taxon>Chitinophaga</taxon>
    </lineage>
</organism>
<dbReference type="RefSeq" id="WP_111592189.1">
    <property type="nucleotide sequence ID" value="NZ_QLMA01000003.1"/>
</dbReference>
<evidence type="ECO:0000313" key="3">
    <source>
        <dbReference type="Proteomes" id="UP000249819"/>
    </source>
</evidence>
<dbReference type="GO" id="GO:0003700">
    <property type="term" value="F:DNA-binding transcription factor activity"/>
    <property type="evidence" value="ECO:0007669"/>
    <property type="project" value="InterPro"/>
</dbReference>
<dbReference type="InterPro" id="IPR046532">
    <property type="entry name" value="DUF6597"/>
</dbReference>
<gene>
    <name evidence="2" type="ORF">CLV59_103517</name>
</gene>
<dbReference type="Proteomes" id="UP000249819">
    <property type="component" value="Unassembled WGS sequence"/>
</dbReference>
<evidence type="ECO:0000259" key="1">
    <source>
        <dbReference type="PROSITE" id="PS01124"/>
    </source>
</evidence>
<reference evidence="2 3" key="1">
    <citation type="submission" date="2018-06" db="EMBL/GenBank/DDBJ databases">
        <title>Genomic Encyclopedia of Archaeal and Bacterial Type Strains, Phase II (KMG-II): from individual species to whole genera.</title>
        <authorList>
            <person name="Goeker M."/>
        </authorList>
    </citation>
    <scope>NUCLEOTIDE SEQUENCE [LARGE SCALE GENOMIC DNA]</scope>
    <source>
        <strain evidence="2 3">DSM 29821</strain>
    </source>
</reference>
<protein>
    <recommendedName>
        <fullName evidence="1">HTH araC/xylS-type domain-containing protein</fullName>
    </recommendedName>
</protein>
<sequence length="279" mass="31877">MNFHIFQPEDALRPYVKQYYYWEDNTRGIIQLPQSLFALGDQYMAFIQQGEATVKPTNHPAYTLPANSVIGHFTCACQLQVKGPVKIVIVQLNAYGCYKLLGIDMPSFTNYFRNLDTCSTNMWQDLAANLATARQPDGIISMLNSAYRNCLEAGSRSLRQVDEMVDYLVARKGNVGLEELAHIFHLSRPTMERVFTTVTGLPPQLFTRMVRFKTALKSLQQMNFPQWQVNMSRNNYYNQAMFVKDYLLFNGDLPDYFEPVATTIAHMHTGNRLQVAVAS</sequence>
<feature type="domain" description="HTH araC/xylS-type" evidence="1">
    <location>
        <begin position="159"/>
        <end position="260"/>
    </location>
</feature>
<dbReference type="PROSITE" id="PS01124">
    <property type="entry name" value="HTH_ARAC_FAMILY_2"/>
    <property type="match status" value="1"/>
</dbReference>
<dbReference type="GO" id="GO:0043565">
    <property type="term" value="F:sequence-specific DNA binding"/>
    <property type="evidence" value="ECO:0007669"/>
    <property type="project" value="InterPro"/>
</dbReference>
<dbReference type="AlphaFoldDB" id="A0A327W2S4"/>
<dbReference type="InterPro" id="IPR018060">
    <property type="entry name" value="HTH_AraC"/>
</dbReference>
<dbReference type="OrthoDB" id="643300at2"/>
<name>A0A327W2S4_9BACT</name>
<dbReference type="Pfam" id="PF20240">
    <property type="entry name" value="DUF6597"/>
    <property type="match status" value="1"/>
</dbReference>
<evidence type="ECO:0000313" key="2">
    <source>
        <dbReference type="EMBL" id="RAJ83549.1"/>
    </source>
</evidence>
<dbReference type="Gene3D" id="1.10.10.60">
    <property type="entry name" value="Homeodomain-like"/>
    <property type="match status" value="1"/>
</dbReference>
<proteinExistence type="predicted"/>